<evidence type="ECO:0000313" key="2">
    <source>
        <dbReference type="Proteomes" id="UP001176941"/>
    </source>
</evidence>
<dbReference type="EMBL" id="OX459948">
    <property type="protein sequence ID" value="CAI9155159.1"/>
    <property type="molecule type" value="Genomic_DNA"/>
</dbReference>
<accession>A0ABN8Y5S4</accession>
<evidence type="ECO:0000313" key="1">
    <source>
        <dbReference type="EMBL" id="CAI9155159.1"/>
    </source>
</evidence>
<organism evidence="1 2">
    <name type="scientific">Rangifer tarandus platyrhynchus</name>
    <name type="common">Svalbard reindeer</name>
    <dbReference type="NCBI Taxonomy" id="3082113"/>
    <lineage>
        <taxon>Eukaryota</taxon>
        <taxon>Metazoa</taxon>
        <taxon>Chordata</taxon>
        <taxon>Craniata</taxon>
        <taxon>Vertebrata</taxon>
        <taxon>Euteleostomi</taxon>
        <taxon>Mammalia</taxon>
        <taxon>Eutheria</taxon>
        <taxon>Laurasiatheria</taxon>
        <taxon>Artiodactyla</taxon>
        <taxon>Ruminantia</taxon>
        <taxon>Pecora</taxon>
        <taxon>Cervidae</taxon>
        <taxon>Odocoileinae</taxon>
        <taxon>Rangifer</taxon>
    </lineage>
</organism>
<dbReference type="Proteomes" id="UP001176941">
    <property type="component" value="Chromosome 12"/>
</dbReference>
<name>A0ABN8Y5S4_RANTA</name>
<reference evidence="1" key="1">
    <citation type="submission" date="2023-04" db="EMBL/GenBank/DDBJ databases">
        <authorList>
            <consortium name="ELIXIR-Norway"/>
        </authorList>
    </citation>
    <scope>NUCLEOTIDE SEQUENCE [LARGE SCALE GENOMIC DNA]</scope>
</reference>
<sequence length="100" mass="10203">MALFVISRSRGKTGCPAPAALSVSCGCVPQEGGPRGGGDEFAPEDDSPACRCAPCTAPQAAKEGTWAVPFRATRSLNDGGTPAPSAKWAVFRLRLAGRVG</sequence>
<gene>
    <name evidence="1" type="ORF">MRATA1EN1_LOCUS4121</name>
</gene>
<keyword evidence="2" id="KW-1185">Reference proteome</keyword>
<proteinExistence type="predicted"/>
<protein>
    <submittedName>
        <fullName evidence="1">Uncharacterized protein</fullName>
    </submittedName>
</protein>